<gene>
    <name evidence="2" type="ORF">M409DRAFT_71660</name>
</gene>
<protein>
    <submittedName>
        <fullName evidence="2">Uncharacterized protein</fullName>
    </submittedName>
</protein>
<reference evidence="2" key="1">
    <citation type="journal article" date="2020" name="Stud. Mycol.">
        <title>101 Dothideomycetes genomes: a test case for predicting lifestyles and emergence of pathogens.</title>
        <authorList>
            <person name="Haridas S."/>
            <person name="Albert R."/>
            <person name="Binder M."/>
            <person name="Bloem J."/>
            <person name="Labutti K."/>
            <person name="Salamov A."/>
            <person name="Andreopoulos B."/>
            <person name="Baker S."/>
            <person name="Barry K."/>
            <person name="Bills G."/>
            <person name="Bluhm B."/>
            <person name="Cannon C."/>
            <person name="Castanera R."/>
            <person name="Culley D."/>
            <person name="Daum C."/>
            <person name="Ezra D."/>
            <person name="Gonzalez J."/>
            <person name="Henrissat B."/>
            <person name="Kuo A."/>
            <person name="Liang C."/>
            <person name="Lipzen A."/>
            <person name="Lutzoni F."/>
            <person name="Magnuson J."/>
            <person name="Mondo S."/>
            <person name="Nolan M."/>
            <person name="Ohm R."/>
            <person name="Pangilinan J."/>
            <person name="Park H.-J."/>
            <person name="Ramirez L."/>
            <person name="Alfaro M."/>
            <person name="Sun H."/>
            <person name="Tritt A."/>
            <person name="Yoshinaga Y."/>
            <person name="Zwiers L.-H."/>
            <person name="Turgeon B."/>
            <person name="Goodwin S."/>
            <person name="Spatafora J."/>
            <person name="Crous P."/>
            <person name="Grigoriev I."/>
        </authorList>
    </citation>
    <scope>NUCLEOTIDE SEQUENCE</scope>
    <source>
        <strain evidence="2">ATCC 36951</strain>
    </source>
</reference>
<dbReference type="GeneID" id="54572543"/>
<dbReference type="RefSeq" id="XP_033659315.1">
    <property type="nucleotide sequence ID" value="XM_033819271.1"/>
</dbReference>
<feature type="signal peptide" evidence="1">
    <location>
        <begin position="1"/>
        <end position="17"/>
    </location>
</feature>
<organism evidence="2 3">
    <name type="scientific">Zasmidium cellare ATCC 36951</name>
    <dbReference type="NCBI Taxonomy" id="1080233"/>
    <lineage>
        <taxon>Eukaryota</taxon>
        <taxon>Fungi</taxon>
        <taxon>Dikarya</taxon>
        <taxon>Ascomycota</taxon>
        <taxon>Pezizomycotina</taxon>
        <taxon>Dothideomycetes</taxon>
        <taxon>Dothideomycetidae</taxon>
        <taxon>Mycosphaerellales</taxon>
        <taxon>Mycosphaerellaceae</taxon>
        <taxon>Zasmidium</taxon>
    </lineage>
</organism>
<dbReference type="Proteomes" id="UP000799537">
    <property type="component" value="Unassembled WGS sequence"/>
</dbReference>
<sequence length="180" mass="19688">MQAKGLVLATLAAFVTSAPTDQYNSVAARGDDTFNIHVWNNCPFPKQIALYQITADFQMVQKSTPSNISPRGHKVIQAPYSALGMRLSGHAEWGTAAQWNHQALFEFGYSNYMGSDKDIGIGAYPIPNGKGSRTCLAKTCFPWSCPLDQGWTNPDQIKDGSPADTVCYKGKTDFKVVFCP</sequence>
<accession>A0A6A6BYE2</accession>
<proteinExistence type="predicted"/>
<feature type="chain" id="PRO_5025381192" evidence="1">
    <location>
        <begin position="18"/>
        <end position="180"/>
    </location>
</feature>
<keyword evidence="3" id="KW-1185">Reference proteome</keyword>
<name>A0A6A6BYE2_ZASCE</name>
<keyword evidence="1" id="KW-0732">Signal</keyword>
<dbReference type="OrthoDB" id="3838727at2759"/>
<evidence type="ECO:0000313" key="2">
    <source>
        <dbReference type="EMBL" id="KAF2158426.1"/>
    </source>
</evidence>
<evidence type="ECO:0000313" key="3">
    <source>
        <dbReference type="Proteomes" id="UP000799537"/>
    </source>
</evidence>
<dbReference type="EMBL" id="ML993670">
    <property type="protein sequence ID" value="KAF2158426.1"/>
    <property type="molecule type" value="Genomic_DNA"/>
</dbReference>
<dbReference type="AlphaFoldDB" id="A0A6A6BYE2"/>
<evidence type="ECO:0000256" key="1">
    <source>
        <dbReference type="SAM" id="SignalP"/>
    </source>
</evidence>